<dbReference type="InterPro" id="IPR033947">
    <property type="entry name" value="ETF_alpha_N"/>
</dbReference>
<dbReference type="RefSeq" id="WP_003509606.1">
    <property type="nucleotide sequence ID" value="NZ_BAABZD010000008.1"/>
</dbReference>
<dbReference type="InterPro" id="IPR014730">
    <property type="entry name" value="ETF_a/b_N"/>
</dbReference>
<evidence type="ECO:0000313" key="5">
    <source>
        <dbReference type="Proteomes" id="UP001203136"/>
    </source>
</evidence>
<dbReference type="Gene3D" id="3.40.50.620">
    <property type="entry name" value="HUPs"/>
    <property type="match status" value="1"/>
</dbReference>
<dbReference type="GO" id="GO:0033539">
    <property type="term" value="P:fatty acid beta-oxidation using acyl-CoA dehydrogenase"/>
    <property type="evidence" value="ECO:0007669"/>
    <property type="project" value="TreeGrafter"/>
</dbReference>
<proteinExistence type="inferred from homology"/>
<reference evidence="4" key="1">
    <citation type="journal article" date="2022" name="Cell Host Microbe">
        <title>Colonization of the live biotherapeutic product VE303 and modulation of the microbiota and metabolites in healthy volunteers.</title>
        <authorList>
            <person name="Dsouza M."/>
            <person name="Menon R."/>
            <person name="Crossette E."/>
            <person name="Bhattarai S.K."/>
            <person name="Schneider J."/>
            <person name="Kim Y.G."/>
            <person name="Reddy S."/>
            <person name="Caballero S."/>
            <person name="Felix C."/>
            <person name="Cornacchione L."/>
            <person name="Hendrickson J."/>
            <person name="Watson A.R."/>
            <person name="Minot S.S."/>
            <person name="Greenfield N."/>
            <person name="Schopf L."/>
            <person name="Szabady R."/>
            <person name="Patarroyo J."/>
            <person name="Smith W."/>
            <person name="Harrison P."/>
            <person name="Kuijper E.J."/>
            <person name="Kelly C.P."/>
            <person name="Olle B."/>
            <person name="Bobilev D."/>
            <person name="Silber J.L."/>
            <person name="Bucci V."/>
            <person name="Roberts B."/>
            <person name="Faith J."/>
            <person name="Norman J.M."/>
        </authorList>
    </citation>
    <scope>NUCLEOTIDE SEQUENCE</scope>
    <source>
        <strain evidence="4">VE303-04</strain>
    </source>
</reference>
<comment type="similarity">
    <text evidence="1">Belongs to the ETF alpha-subunit/FixB family.</text>
</comment>
<feature type="binding site" evidence="2">
    <location>
        <begin position="259"/>
        <end position="260"/>
    </location>
    <ligand>
        <name>FAD</name>
        <dbReference type="ChEBI" id="CHEBI:57692"/>
    </ligand>
</feature>
<gene>
    <name evidence="4" type="ORF">K5I21_18690</name>
</gene>
<dbReference type="Pfam" id="PF01012">
    <property type="entry name" value="ETF"/>
    <property type="match status" value="1"/>
</dbReference>
<dbReference type="CDD" id="cd01715">
    <property type="entry name" value="ETF_alpha"/>
    <property type="match status" value="1"/>
</dbReference>
<evidence type="ECO:0000259" key="3">
    <source>
        <dbReference type="SMART" id="SM00893"/>
    </source>
</evidence>
<dbReference type="GO" id="GO:0009055">
    <property type="term" value="F:electron transfer activity"/>
    <property type="evidence" value="ECO:0007669"/>
    <property type="project" value="InterPro"/>
</dbReference>
<evidence type="ECO:0000313" key="4">
    <source>
        <dbReference type="EMBL" id="MCK0087858.1"/>
    </source>
</evidence>
<dbReference type="PANTHER" id="PTHR43153">
    <property type="entry name" value="ELECTRON TRANSFER FLAVOPROTEIN ALPHA"/>
    <property type="match status" value="1"/>
</dbReference>
<dbReference type="SUPFAM" id="SSF52467">
    <property type="entry name" value="DHS-like NAD/FAD-binding domain"/>
    <property type="match status" value="1"/>
</dbReference>
<dbReference type="InterPro" id="IPR029035">
    <property type="entry name" value="DHS-like_NAD/FAD-binding_dom"/>
</dbReference>
<accession>A0AAW5F7L9</accession>
<dbReference type="SUPFAM" id="SSF52402">
    <property type="entry name" value="Adenine nucleotide alpha hydrolases-like"/>
    <property type="match status" value="1"/>
</dbReference>
<dbReference type="InterPro" id="IPR001308">
    <property type="entry name" value="ETF_a/FixB"/>
</dbReference>
<protein>
    <submittedName>
        <fullName evidence="4">Electron transfer flavoprotein subunit alpha/FixB family protein</fullName>
    </submittedName>
</protein>
<organism evidence="4 5">
    <name type="scientific">Clostridium symbiosum</name>
    <name type="common">Bacteroides symbiosus</name>
    <dbReference type="NCBI Taxonomy" id="1512"/>
    <lineage>
        <taxon>Bacteria</taxon>
        <taxon>Bacillati</taxon>
        <taxon>Bacillota</taxon>
        <taxon>Clostridia</taxon>
        <taxon>Lachnospirales</taxon>
        <taxon>Lachnospiraceae</taxon>
        <taxon>Otoolea</taxon>
    </lineage>
</organism>
<dbReference type="GO" id="GO:0050660">
    <property type="term" value="F:flavin adenine dinucleotide binding"/>
    <property type="evidence" value="ECO:0007669"/>
    <property type="project" value="InterPro"/>
</dbReference>
<dbReference type="PIRSF" id="PIRSF000089">
    <property type="entry name" value="Electra_flavoP_a"/>
    <property type="match status" value="1"/>
</dbReference>
<keyword evidence="2" id="KW-0285">Flavoprotein</keyword>
<feature type="binding site" evidence="2">
    <location>
        <position position="234"/>
    </location>
    <ligand>
        <name>FAD</name>
        <dbReference type="ChEBI" id="CHEBI:57692"/>
    </ligand>
</feature>
<evidence type="ECO:0000256" key="1">
    <source>
        <dbReference type="ARBA" id="ARBA00005817"/>
    </source>
</evidence>
<feature type="binding site" evidence="2">
    <location>
        <position position="311"/>
    </location>
    <ligand>
        <name>FAD</name>
        <dbReference type="ChEBI" id="CHEBI:57692"/>
    </ligand>
</feature>
<name>A0AAW5F7L9_CLOSY</name>
<comment type="caution">
    <text evidence="4">The sequence shown here is derived from an EMBL/GenBank/DDBJ whole genome shotgun (WGS) entry which is preliminary data.</text>
</comment>
<feature type="domain" description="Electron transfer flavoprotein alpha/beta-subunit N-terminal" evidence="3">
    <location>
        <begin position="5"/>
        <end position="186"/>
    </location>
</feature>
<evidence type="ECO:0000256" key="2">
    <source>
        <dbReference type="PIRSR" id="PIRSR000089-1"/>
    </source>
</evidence>
<comment type="cofactor">
    <cofactor evidence="2">
        <name>FAD</name>
        <dbReference type="ChEBI" id="CHEBI:57692"/>
    </cofactor>
    <text evidence="2">Binds 1 FAD per dimer.</text>
</comment>
<dbReference type="Gene3D" id="3.40.50.1220">
    <property type="entry name" value="TPP-binding domain"/>
    <property type="match status" value="1"/>
</dbReference>
<dbReference type="InterPro" id="IPR014729">
    <property type="entry name" value="Rossmann-like_a/b/a_fold"/>
</dbReference>
<sequence>MNHDIVVAAEQRDGIVQKISFELIHGAAEVAGQTGGRVITVIAGFEIKEAAEQLSAAGSDEVWIIDQPSLKEYLPKPYTEAFLQAVKHIEPEIVLIGSTMIGMELAPQLAAGLDTGLVTDCTALTISSDTGLLLMTRPNTDGISIDTFICGERRPQIATVRPGVLAETGARDKADSRKSAEKVSQPAACPRGTVRHFTADLSGADNGVRLLSTTRGGVKSTDITQARVLVAGGRGMGGPEGFDTLRTLASLLGGQIACSRACVEAGWIDASPQVGQTGKTVRPELYLACGISGAFQHVTGMEESQLIIAINKNPAAPIFDISDLGIVGNVEVLLPRLIAALK</sequence>
<feature type="binding site" evidence="2">
    <location>
        <begin position="290"/>
        <end position="297"/>
    </location>
    <ligand>
        <name>FAD</name>
        <dbReference type="ChEBI" id="CHEBI:57692"/>
    </ligand>
</feature>
<dbReference type="Proteomes" id="UP001203136">
    <property type="component" value="Unassembled WGS sequence"/>
</dbReference>
<keyword evidence="2" id="KW-0274">FAD</keyword>
<dbReference type="Pfam" id="PF00766">
    <property type="entry name" value="ETF_alpha"/>
    <property type="match status" value="1"/>
</dbReference>
<dbReference type="AlphaFoldDB" id="A0AAW5F7L9"/>
<dbReference type="SMART" id="SM00893">
    <property type="entry name" value="ETF"/>
    <property type="match status" value="1"/>
</dbReference>
<dbReference type="InterPro" id="IPR014731">
    <property type="entry name" value="ETF_asu_C"/>
</dbReference>
<dbReference type="PANTHER" id="PTHR43153:SF1">
    <property type="entry name" value="ELECTRON TRANSFER FLAVOPROTEIN SUBUNIT ALPHA, MITOCHONDRIAL"/>
    <property type="match status" value="1"/>
</dbReference>
<feature type="binding site" evidence="2">
    <location>
        <begin position="273"/>
        <end position="277"/>
    </location>
    <ligand>
        <name>FAD</name>
        <dbReference type="ChEBI" id="CHEBI:57692"/>
    </ligand>
</feature>
<dbReference type="EMBL" id="JAINVB010000001">
    <property type="protein sequence ID" value="MCK0087858.1"/>
    <property type="molecule type" value="Genomic_DNA"/>
</dbReference>